<dbReference type="InterPro" id="IPR007325">
    <property type="entry name" value="KFase/CYL"/>
</dbReference>
<dbReference type="Pfam" id="PF04199">
    <property type="entry name" value="Cyclase"/>
    <property type="match status" value="1"/>
</dbReference>
<dbReference type="GO" id="GO:0004061">
    <property type="term" value="F:arylformamidase activity"/>
    <property type="evidence" value="ECO:0007669"/>
    <property type="project" value="InterPro"/>
</dbReference>
<name>A0A8H7D2G6_9AGAR</name>
<dbReference type="PANTHER" id="PTHR34861">
    <property type="match status" value="1"/>
</dbReference>
<dbReference type="EMBL" id="JACAZH010000009">
    <property type="protein sequence ID" value="KAF7359050.1"/>
    <property type="molecule type" value="Genomic_DNA"/>
</dbReference>
<dbReference type="Proteomes" id="UP000623467">
    <property type="component" value="Unassembled WGS sequence"/>
</dbReference>
<reference evidence="2" key="1">
    <citation type="submission" date="2020-05" db="EMBL/GenBank/DDBJ databases">
        <title>Mycena genomes resolve the evolution of fungal bioluminescence.</title>
        <authorList>
            <person name="Tsai I.J."/>
        </authorList>
    </citation>
    <scope>NUCLEOTIDE SEQUENCE</scope>
    <source>
        <strain evidence="2">160909Yilan</strain>
    </source>
</reference>
<evidence type="ECO:0000313" key="3">
    <source>
        <dbReference type="Proteomes" id="UP000623467"/>
    </source>
</evidence>
<evidence type="ECO:0000313" key="2">
    <source>
        <dbReference type="EMBL" id="KAF7359050.1"/>
    </source>
</evidence>
<sequence>MSTTESMPVDWTTADLPAYDELPYFKNFPGCAWGVWGAEDELGTVNLLTDALVKQSAAEEIRTGKTVSLNWQVSTLEIYLRFDSFHLQPRVVTDLKHQQPMFGRIPPEIKLIQKQREGRNISRDDEIHINTQSGTQWDGLRHFPILEHEMFYNKLILRPRRFLVASNQCPIRTKLIQPTSGLGCRTGPIMAYADVAFFLDLVNFLSKDGVLSYDPWQTHPITVKELRACAEAQGIRFRRGDILMLRVGFIKKYYESTPESRDALRGKPETFAGIEQSEEMKRFLWRVAWSVELVFLKMQPGIITLPQLHQTSLLWRAGRHRPGHLTYIRSVLLLLCLAQSCFSLIFEQTILGLWGMPIGEFFDLEKLAKVCAENQRYTFFVSSWPLNIIGGAASPPNAAAFF</sequence>
<comment type="caution">
    <text evidence="2">The sequence shown here is derived from an EMBL/GenBank/DDBJ whole genome shotgun (WGS) entry which is preliminary data.</text>
</comment>
<dbReference type="GO" id="GO:0019441">
    <property type="term" value="P:L-tryptophan catabolic process to kynurenine"/>
    <property type="evidence" value="ECO:0007669"/>
    <property type="project" value="InterPro"/>
</dbReference>
<proteinExistence type="inferred from homology"/>
<keyword evidence="3" id="KW-1185">Reference proteome</keyword>
<dbReference type="InterPro" id="IPR037175">
    <property type="entry name" value="KFase_sf"/>
</dbReference>
<protein>
    <submittedName>
        <fullName evidence="2">Uncharacterized protein</fullName>
    </submittedName>
</protein>
<accession>A0A8H7D2G6</accession>
<dbReference type="AlphaFoldDB" id="A0A8H7D2G6"/>
<evidence type="ECO:0000256" key="1">
    <source>
        <dbReference type="ARBA" id="ARBA00007865"/>
    </source>
</evidence>
<comment type="similarity">
    <text evidence="1">Belongs to the Cyclase 1 superfamily.</text>
</comment>
<dbReference type="PANTHER" id="PTHR34861:SF10">
    <property type="entry name" value="CYCLASE"/>
    <property type="match status" value="1"/>
</dbReference>
<gene>
    <name evidence="2" type="ORF">MSAN_01245900</name>
</gene>
<dbReference type="OrthoDB" id="5396at2759"/>
<dbReference type="Gene3D" id="3.50.30.50">
    <property type="entry name" value="Putative cyclase"/>
    <property type="match status" value="1"/>
</dbReference>
<organism evidence="2 3">
    <name type="scientific">Mycena sanguinolenta</name>
    <dbReference type="NCBI Taxonomy" id="230812"/>
    <lineage>
        <taxon>Eukaryota</taxon>
        <taxon>Fungi</taxon>
        <taxon>Dikarya</taxon>
        <taxon>Basidiomycota</taxon>
        <taxon>Agaricomycotina</taxon>
        <taxon>Agaricomycetes</taxon>
        <taxon>Agaricomycetidae</taxon>
        <taxon>Agaricales</taxon>
        <taxon>Marasmiineae</taxon>
        <taxon>Mycenaceae</taxon>
        <taxon>Mycena</taxon>
    </lineage>
</organism>